<dbReference type="AlphaFoldDB" id="A0A1Y2IIV0"/>
<organism evidence="2 4">
    <name type="scientific">Trametes coccinea (strain BRFM310)</name>
    <name type="common">Pycnoporus coccineus</name>
    <dbReference type="NCBI Taxonomy" id="1353009"/>
    <lineage>
        <taxon>Eukaryota</taxon>
        <taxon>Fungi</taxon>
        <taxon>Dikarya</taxon>
        <taxon>Basidiomycota</taxon>
        <taxon>Agaricomycotina</taxon>
        <taxon>Agaricomycetes</taxon>
        <taxon>Polyporales</taxon>
        <taxon>Polyporaceae</taxon>
        <taxon>Trametes</taxon>
    </lineage>
</organism>
<proteinExistence type="predicted"/>
<evidence type="ECO:0000256" key="1">
    <source>
        <dbReference type="SAM" id="MobiDB-lite"/>
    </source>
</evidence>
<feature type="region of interest" description="Disordered" evidence="1">
    <location>
        <begin position="167"/>
        <end position="215"/>
    </location>
</feature>
<dbReference type="EMBL" id="KZ084118">
    <property type="protein sequence ID" value="OSD00554.1"/>
    <property type="molecule type" value="Genomic_DNA"/>
</dbReference>
<protein>
    <submittedName>
        <fullName evidence="2">Uncharacterized protein</fullName>
    </submittedName>
</protein>
<dbReference type="Proteomes" id="UP000193067">
    <property type="component" value="Unassembled WGS sequence"/>
</dbReference>
<accession>A0A1Y2IIV0</accession>
<gene>
    <name evidence="2" type="ORF">PYCCODRAFT_1370995</name>
    <name evidence="3" type="ORF">PYCCODRAFT_1426239</name>
</gene>
<dbReference type="OrthoDB" id="2757995at2759"/>
<dbReference type="STRING" id="1353009.A0A1Y2IIV0"/>
<keyword evidence="4" id="KW-1185">Reference proteome</keyword>
<dbReference type="EMBL" id="KZ084114">
    <property type="protein sequence ID" value="OSD01087.1"/>
    <property type="molecule type" value="Genomic_DNA"/>
</dbReference>
<evidence type="ECO:0000313" key="2">
    <source>
        <dbReference type="EMBL" id="OSD00554.1"/>
    </source>
</evidence>
<evidence type="ECO:0000313" key="4">
    <source>
        <dbReference type="Proteomes" id="UP000193067"/>
    </source>
</evidence>
<name>A0A1Y2IIV0_TRAC3</name>
<sequence length="263" mass="28423">MTHAHPYVTILPNGDAIAQDPEATHSFLFLPAQLRLFLDLDGELRRKGYELDPTRRPIPSGYEVFRRIWNLDSTVQCELAPLEMSGGPTGLKKPIPLALILPYGSATTIANPNALRQSSEEEQLLKRFLLRTAHDSLRAADNARAGYEAREAKRERTRNSRLWAQAMVGGQGGHVGQSASSRRKRQRVASAAASEPHTAPIPTVGAGEAPPPAPAATPVPEDAGVLMDEDPTLTLAAVGLGVTDDLDGLDTLDLFEPPIDLFD</sequence>
<reference evidence="2 4" key="1">
    <citation type="journal article" date="2015" name="Biotechnol. Biofuels">
        <title>Enhanced degradation of softwood versus hardwood by the white-rot fungus Pycnoporus coccineus.</title>
        <authorList>
            <person name="Couturier M."/>
            <person name="Navarro D."/>
            <person name="Chevret D."/>
            <person name="Henrissat B."/>
            <person name="Piumi F."/>
            <person name="Ruiz-Duenas F.J."/>
            <person name="Martinez A.T."/>
            <person name="Grigoriev I.V."/>
            <person name="Riley R."/>
            <person name="Lipzen A."/>
            <person name="Berrin J.G."/>
            <person name="Master E.R."/>
            <person name="Rosso M.N."/>
        </authorList>
    </citation>
    <scope>NUCLEOTIDE SEQUENCE [LARGE SCALE GENOMIC DNA]</scope>
    <source>
        <strain evidence="2 4">BRFM310</strain>
    </source>
</reference>
<evidence type="ECO:0000313" key="3">
    <source>
        <dbReference type="EMBL" id="OSD01087.1"/>
    </source>
</evidence>